<dbReference type="RefSeq" id="WP_126808167.1">
    <property type="nucleotide sequence ID" value="NZ_PIPP01000004.1"/>
</dbReference>
<comment type="caution">
    <text evidence="2">The sequence shown here is derived from an EMBL/GenBank/DDBJ whole genome shotgun (WGS) entry which is preliminary data.</text>
</comment>
<dbReference type="AlphaFoldDB" id="A0A432WQU1"/>
<dbReference type="InterPro" id="IPR019934">
    <property type="entry name" value="CHP03545"/>
</dbReference>
<proteinExistence type="predicted"/>
<evidence type="ECO:0000256" key="1">
    <source>
        <dbReference type="SAM" id="Coils"/>
    </source>
</evidence>
<accession>A0A432WQU1</accession>
<feature type="coiled-coil region" evidence="1">
    <location>
        <begin position="208"/>
        <end position="256"/>
    </location>
</feature>
<dbReference type="OrthoDB" id="5752177at2"/>
<evidence type="ECO:0000313" key="3">
    <source>
        <dbReference type="Proteomes" id="UP000286934"/>
    </source>
</evidence>
<gene>
    <name evidence="2" type="ORF">CWE13_09755</name>
</gene>
<keyword evidence="3" id="KW-1185">Reference proteome</keyword>
<organism evidence="2 3">
    <name type="scientific">Aliidiomarina shirensis</name>
    <dbReference type="NCBI Taxonomy" id="1048642"/>
    <lineage>
        <taxon>Bacteria</taxon>
        <taxon>Pseudomonadati</taxon>
        <taxon>Pseudomonadota</taxon>
        <taxon>Gammaproteobacteria</taxon>
        <taxon>Alteromonadales</taxon>
        <taxon>Idiomarinaceae</taxon>
        <taxon>Aliidiomarina</taxon>
    </lineage>
</organism>
<protein>
    <recommendedName>
        <fullName evidence="4">TIGR03545 family protein</fullName>
    </recommendedName>
</protein>
<reference evidence="3" key="1">
    <citation type="journal article" date="2018" name="Front. Microbiol.">
        <title>Genome-Based Analysis Reveals the Taxonomy and Diversity of the Family Idiomarinaceae.</title>
        <authorList>
            <person name="Liu Y."/>
            <person name="Lai Q."/>
            <person name="Shao Z."/>
        </authorList>
    </citation>
    <scope>NUCLEOTIDE SEQUENCE [LARGE SCALE GENOMIC DNA]</scope>
    <source>
        <strain evidence="3">AIS</strain>
    </source>
</reference>
<name>A0A432WQU1_9GAMM</name>
<evidence type="ECO:0000313" key="2">
    <source>
        <dbReference type="EMBL" id="RUO36144.1"/>
    </source>
</evidence>
<dbReference type="Proteomes" id="UP000286934">
    <property type="component" value="Unassembled WGS sequence"/>
</dbReference>
<keyword evidence="1" id="KW-0175">Coiled coil</keyword>
<sequence>MKNIIRWPGLIAFVVVVGLLAITIRTFAGPLVKSGLEFGLTRANGAEVNIAQVQINWQPFAVSMEGIQFTDPEQPKQNRLQADTAAAELYFWDAVIGRIHITDLRMTGIAMGVAREKAGKVRADYKAEREPRDWRQTFADLNIDIPSVDQILQRSEIRTPMLVEQIEDNFRQQRTAVENAKENLPESETLDEYKARLEAITETRPRNLEELVKLQKDLETLRDDMRADRDAVRAFVNASEQAVEVIRTDLEELRAAPGQDIARVRSLLSLDPDSLTEVSGILFGPVVEQWSNYAFMAFDFIGPMLTRSEDDETKPSRWEGRYIDFDRQQRPVFLIEQALTDIQFANTHIGVEWQNLTWQHDRIGGTPSTYTLAASASQYWQSLALDGRFTLSDLAGFAGSQSWQVQGVNLTEQQLFSQNDVAARLLSAVLNSQGEVGVEAGQISGGGVVRLQDVAMQMQGDARWAEILGDVLAGITEFDMNVGVSGAMRAPGLSIRSDLDRQLQQGLTTALSAEADAKLNELRQDLDARVREATAEWDPRLQELVGNLAGAREQNATLNDLFSVEPDDLEIGDILKDRLRESLRGRLGGN</sequence>
<evidence type="ECO:0008006" key="4">
    <source>
        <dbReference type="Google" id="ProtNLM"/>
    </source>
</evidence>
<dbReference type="NCBIfam" id="TIGR03545">
    <property type="entry name" value="TIGR03545 family protein"/>
    <property type="match status" value="1"/>
</dbReference>
<dbReference type="EMBL" id="PIPP01000004">
    <property type="protein sequence ID" value="RUO36144.1"/>
    <property type="molecule type" value="Genomic_DNA"/>
</dbReference>